<organism evidence="9 10">
    <name type="scientific">Candidatus Roizmanbacteria bacterium RIFCSPHIGHO2_12_FULL_44_10</name>
    <dbReference type="NCBI Taxonomy" id="1802054"/>
    <lineage>
        <taxon>Bacteria</taxon>
        <taxon>Candidatus Roizmaniibacteriota</taxon>
    </lineage>
</organism>
<feature type="binding site" evidence="4">
    <location>
        <position position="182"/>
    </location>
    <ligand>
        <name>D-glyceraldehyde 3-phosphate</name>
        <dbReference type="ChEBI" id="CHEBI:59776"/>
    </ligand>
</feature>
<comment type="similarity">
    <text evidence="1 7">Belongs to the glyceraldehyde-3-phosphate dehydrogenase family.</text>
</comment>
<dbReference type="InterPro" id="IPR020831">
    <property type="entry name" value="GlycerAld/Erythrose_P_DH"/>
</dbReference>
<dbReference type="GO" id="GO:0006006">
    <property type="term" value="P:glucose metabolic process"/>
    <property type="evidence" value="ECO:0007669"/>
    <property type="project" value="InterPro"/>
</dbReference>
<evidence type="ECO:0000256" key="4">
    <source>
        <dbReference type="PIRSR" id="PIRSR000149-2"/>
    </source>
</evidence>
<feature type="binding site" evidence="4">
    <location>
        <position position="233"/>
    </location>
    <ligand>
        <name>D-glyceraldehyde 3-phosphate</name>
        <dbReference type="ChEBI" id="CHEBI:59776"/>
    </ligand>
</feature>
<dbReference type="InterPro" id="IPR020828">
    <property type="entry name" value="GlycerAld_3-P_DH_NAD(P)-bd"/>
</dbReference>
<feature type="active site" description="Nucleophile" evidence="3">
    <location>
        <position position="152"/>
    </location>
</feature>
<dbReference type="AlphaFoldDB" id="A0A1F7I865"/>
<reference evidence="9 10" key="1">
    <citation type="journal article" date="2016" name="Nat. Commun.">
        <title>Thousands of microbial genomes shed light on interconnected biogeochemical processes in an aquifer system.</title>
        <authorList>
            <person name="Anantharaman K."/>
            <person name="Brown C.T."/>
            <person name="Hug L.A."/>
            <person name="Sharon I."/>
            <person name="Castelle C.J."/>
            <person name="Probst A.J."/>
            <person name="Thomas B.C."/>
            <person name="Singh A."/>
            <person name="Wilkins M.J."/>
            <person name="Karaoz U."/>
            <person name="Brodie E.L."/>
            <person name="Williams K.H."/>
            <person name="Hubbard S.S."/>
            <person name="Banfield J.F."/>
        </authorList>
    </citation>
    <scope>NUCLEOTIDE SEQUENCE [LARGE SCALE GENOMIC DNA]</scope>
</reference>
<evidence type="ECO:0000313" key="9">
    <source>
        <dbReference type="EMBL" id="OGK39560.1"/>
    </source>
</evidence>
<dbReference type="SUPFAM" id="SSF51735">
    <property type="entry name" value="NAD(P)-binding Rossmann-fold domains"/>
    <property type="match status" value="1"/>
</dbReference>
<dbReference type="CDD" id="cd18126">
    <property type="entry name" value="GAPDH_I_C"/>
    <property type="match status" value="1"/>
</dbReference>
<dbReference type="FunFam" id="3.30.360.10:FF:000002">
    <property type="entry name" value="Glyceraldehyde-3-phosphate dehydrogenase"/>
    <property type="match status" value="1"/>
</dbReference>
<evidence type="ECO:0000256" key="2">
    <source>
        <dbReference type="ARBA" id="ARBA00023002"/>
    </source>
</evidence>
<dbReference type="Gene3D" id="3.40.50.720">
    <property type="entry name" value="NAD(P)-binding Rossmann-like Domain"/>
    <property type="match status" value="1"/>
</dbReference>
<dbReference type="PANTHER" id="PTHR43148">
    <property type="entry name" value="GLYCERALDEHYDE-3-PHOSPHATE DEHYDROGENASE 2"/>
    <property type="match status" value="1"/>
</dbReference>
<dbReference type="FunFam" id="3.40.50.720:FF:000001">
    <property type="entry name" value="Glyceraldehyde-3-phosphate dehydrogenase"/>
    <property type="match status" value="1"/>
</dbReference>
<dbReference type="CDD" id="cd05214">
    <property type="entry name" value="GAPDH_I_N"/>
    <property type="match status" value="1"/>
</dbReference>
<dbReference type="InterPro" id="IPR006424">
    <property type="entry name" value="Glyceraldehyde-3-P_DH_1"/>
</dbReference>
<feature type="site" description="Activates thiol group during catalysis" evidence="6">
    <location>
        <position position="179"/>
    </location>
</feature>
<comment type="caution">
    <text evidence="9">The sequence shown here is derived from an EMBL/GenBank/DDBJ whole genome shotgun (WGS) entry which is preliminary data.</text>
</comment>
<dbReference type="EMBL" id="MGAE01000016">
    <property type="protein sequence ID" value="OGK39560.1"/>
    <property type="molecule type" value="Genomic_DNA"/>
</dbReference>
<feature type="binding site" evidence="5">
    <location>
        <begin position="10"/>
        <end position="11"/>
    </location>
    <ligand>
        <name>NAD(+)</name>
        <dbReference type="ChEBI" id="CHEBI:57540"/>
    </ligand>
</feature>
<feature type="binding site" evidence="4">
    <location>
        <begin position="151"/>
        <end position="153"/>
    </location>
    <ligand>
        <name>D-glyceraldehyde 3-phosphate</name>
        <dbReference type="ChEBI" id="CHEBI:59776"/>
    </ligand>
</feature>
<dbReference type="PIRSF" id="PIRSF000149">
    <property type="entry name" value="GAP_DH"/>
    <property type="match status" value="1"/>
</dbReference>
<gene>
    <name evidence="9" type="ORF">A3F34_02460</name>
</gene>
<name>A0A1F7I865_9BACT</name>
<dbReference type="PRINTS" id="PR00078">
    <property type="entry name" value="G3PDHDRGNASE"/>
</dbReference>
<keyword evidence="5" id="KW-0547">Nucleotide-binding</keyword>
<dbReference type="NCBIfam" id="TIGR01534">
    <property type="entry name" value="GAPDH-I"/>
    <property type="match status" value="1"/>
</dbReference>
<dbReference type="GO" id="GO:0051287">
    <property type="term" value="F:NAD binding"/>
    <property type="evidence" value="ECO:0007669"/>
    <property type="project" value="InterPro"/>
</dbReference>
<dbReference type="Proteomes" id="UP000179024">
    <property type="component" value="Unassembled WGS sequence"/>
</dbReference>
<keyword evidence="5" id="KW-0520">NAD</keyword>
<dbReference type="SUPFAM" id="SSF55347">
    <property type="entry name" value="Glyceraldehyde-3-phosphate dehydrogenase-like, C-terminal domain"/>
    <property type="match status" value="1"/>
</dbReference>
<dbReference type="Pfam" id="PF00044">
    <property type="entry name" value="Gp_dh_N"/>
    <property type="match status" value="1"/>
</dbReference>
<dbReference type="Pfam" id="PF02800">
    <property type="entry name" value="Gp_dh_C"/>
    <property type="match status" value="1"/>
</dbReference>
<feature type="binding site" evidence="5">
    <location>
        <position position="315"/>
    </location>
    <ligand>
        <name>NAD(+)</name>
        <dbReference type="ChEBI" id="CHEBI:57540"/>
    </ligand>
</feature>
<sequence>MRVGLNGFGRIGRAFARIALQRKSFTIEAINTSKTKPEQLAYFLQYDSVYRKFEKPVESHSDGIKIGEQKITSYMIKNPEEIPWEKHNVDVVIDCTGVFKTREELKKHLKGSVKKVIMTAPSKDDTIPHIVLGVNDDKFDFGGADIVSNASCTTNCAAVMMKVLDGSVGVEQAYLSTIHAYTSSQALVDSTTDKFTRGRAAALSIIPTTTGAADAVCKVGASAADKLGAIAIRVPTAVGSLSDITAVVKQQTSVEEINKIFKEAAAGKLKGILGYEETPLVSSDYIGSPFSCVFDPNYTSVINGNFIKIFGWYDNEWGYSERVADLVERFSDYV</sequence>
<evidence type="ECO:0000256" key="3">
    <source>
        <dbReference type="PIRSR" id="PIRSR000149-1"/>
    </source>
</evidence>
<evidence type="ECO:0000256" key="5">
    <source>
        <dbReference type="PIRSR" id="PIRSR000149-3"/>
    </source>
</evidence>
<evidence type="ECO:0000256" key="1">
    <source>
        <dbReference type="ARBA" id="ARBA00007406"/>
    </source>
</evidence>
<dbReference type="SMART" id="SM00846">
    <property type="entry name" value="Gp_dh_N"/>
    <property type="match status" value="1"/>
</dbReference>
<feature type="binding site" evidence="5">
    <location>
        <position position="119"/>
    </location>
    <ligand>
        <name>NAD(+)</name>
        <dbReference type="ChEBI" id="CHEBI:57540"/>
    </ligand>
</feature>
<proteinExistence type="inferred from homology"/>
<accession>A0A1F7I865</accession>
<evidence type="ECO:0000256" key="7">
    <source>
        <dbReference type="RuleBase" id="RU000397"/>
    </source>
</evidence>
<feature type="binding site" evidence="4">
    <location>
        <begin position="210"/>
        <end position="211"/>
    </location>
    <ligand>
        <name>D-glyceraldehyde 3-phosphate</name>
        <dbReference type="ChEBI" id="CHEBI:59776"/>
    </ligand>
</feature>
<dbReference type="InterPro" id="IPR036291">
    <property type="entry name" value="NAD(P)-bd_dom_sf"/>
</dbReference>
<evidence type="ECO:0000313" key="10">
    <source>
        <dbReference type="Proteomes" id="UP000179024"/>
    </source>
</evidence>
<dbReference type="InterPro" id="IPR020829">
    <property type="entry name" value="GlycerAld_3-P_DH_cat"/>
</dbReference>
<dbReference type="GO" id="GO:0016620">
    <property type="term" value="F:oxidoreductase activity, acting on the aldehyde or oxo group of donors, NAD or NADP as acceptor"/>
    <property type="evidence" value="ECO:0007669"/>
    <property type="project" value="InterPro"/>
</dbReference>
<evidence type="ECO:0000259" key="8">
    <source>
        <dbReference type="SMART" id="SM00846"/>
    </source>
</evidence>
<protein>
    <submittedName>
        <fullName evidence="9">Type I glyceraldehyde-3-phosphate dehydrogenase</fullName>
    </submittedName>
</protein>
<dbReference type="Gene3D" id="3.30.360.10">
    <property type="entry name" value="Dihydrodipicolinate Reductase, domain 2"/>
    <property type="match status" value="1"/>
</dbReference>
<dbReference type="GO" id="GO:0050661">
    <property type="term" value="F:NADP binding"/>
    <property type="evidence" value="ECO:0007669"/>
    <property type="project" value="InterPro"/>
</dbReference>
<evidence type="ECO:0000256" key="6">
    <source>
        <dbReference type="PIRSR" id="PIRSR000149-4"/>
    </source>
</evidence>
<feature type="domain" description="Glyceraldehyde 3-phosphate dehydrogenase NAD(P) binding" evidence="8">
    <location>
        <begin position="1"/>
        <end position="152"/>
    </location>
</feature>
<keyword evidence="2" id="KW-0560">Oxidoreductase</keyword>